<accession>A0A0G1KFX6</accession>
<dbReference type="EMBL" id="LCJR01000006">
    <property type="protein sequence ID" value="KKT82453.1"/>
    <property type="molecule type" value="Genomic_DNA"/>
</dbReference>
<dbReference type="AlphaFoldDB" id="A0A0G1KFX6"/>
<gene>
    <name evidence="1" type="ORF">UW79_C0006G0031</name>
</gene>
<comment type="caution">
    <text evidence="1">The sequence shown here is derived from an EMBL/GenBank/DDBJ whole genome shotgun (WGS) entry which is preliminary data.</text>
</comment>
<dbReference type="Proteomes" id="UP000034032">
    <property type="component" value="Unassembled WGS sequence"/>
</dbReference>
<organism evidence="1 2">
    <name type="scientific">Candidatus Yanofskybacteria bacterium GW2011_GWA2_44_9</name>
    <dbReference type="NCBI Taxonomy" id="1619025"/>
    <lineage>
        <taxon>Bacteria</taxon>
        <taxon>Candidatus Yanofskyibacteriota</taxon>
    </lineage>
</organism>
<proteinExistence type="predicted"/>
<name>A0A0G1KFX6_9BACT</name>
<protein>
    <submittedName>
        <fullName evidence="1">Uncharacterized protein</fullName>
    </submittedName>
</protein>
<reference evidence="1 2" key="1">
    <citation type="journal article" date="2015" name="Nature">
        <title>rRNA introns, odd ribosomes, and small enigmatic genomes across a large radiation of phyla.</title>
        <authorList>
            <person name="Brown C.T."/>
            <person name="Hug L.A."/>
            <person name="Thomas B.C."/>
            <person name="Sharon I."/>
            <person name="Castelle C.J."/>
            <person name="Singh A."/>
            <person name="Wilkins M.J."/>
            <person name="Williams K.H."/>
            <person name="Banfield J.F."/>
        </authorList>
    </citation>
    <scope>NUCLEOTIDE SEQUENCE [LARGE SCALE GENOMIC DNA]</scope>
</reference>
<feature type="non-terminal residue" evidence="1">
    <location>
        <position position="1"/>
    </location>
</feature>
<evidence type="ECO:0000313" key="2">
    <source>
        <dbReference type="Proteomes" id="UP000034032"/>
    </source>
</evidence>
<sequence length="43" mass="5176">EAQVRKYIEWQDKKEVPQTVRIIRASKQKRFELTRSGHGIDFC</sequence>
<evidence type="ECO:0000313" key="1">
    <source>
        <dbReference type="EMBL" id="KKT82453.1"/>
    </source>
</evidence>